<feature type="non-terminal residue" evidence="1">
    <location>
        <position position="1"/>
    </location>
</feature>
<feature type="non-terminal residue" evidence="1">
    <location>
        <position position="349"/>
    </location>
</feature>
<organism evidence="1 2">
    <name type="scientific">Aulographum hederae CBS 113979</name>
    <dbReference type="NCBI Taxonomy" id="1176131"/>
    <lineage>
        <taxon>Eukaryota</taxon>
        <taxon>Fungi</taxon>
        <taxon>Dikarya</taxon>
        <taxon>Ascomycota</taxon>
        <taxon>Pezizomycotina</taxon>
        <taxon>Dothideomycetes</taxon>
        <taxon>Pleosporomycetidae</taxon>
        <taxon>Aulographales</taxon>
        <taxon>Aulographaceae</taxon>
    </lineage>
</organism>
<protein>
    <submittedName>
        <fullName evidence="1">Uncharacterized protein</fullName>
    </submittedName>
</protein>
<reference evidence="1" key="1">
    <citation type="journal article" date="2020" name="Stud. Mycol.">
        <title>101 Dothideomycetes genomes: a test case for predicting lifestyles and emergence of pathogens.</title>
        <authorList>
            <person name="Haridas S."/>
            <person name="Albert R."/>
            <person name="Binder M."/>
            <person name="Bloem J."/>
            <person name="Labutti K."/>
            <person name="Salamov A."/>
            <person name="Andreopoulos B."/>
            <person name="Baker S."/>
            <person name="Barry K."/>
            <person name="Bills G."/>
            <person name="Bluhm B."/>
            <person name="Cannon C."/>
            <person name="Castanera R."/>
            <person name="Culley D."/>
            <person name="Daum C."/>
            <person name="Ezra D."/>
            <person name="Gonzalez J."/>
            <person name="Henrissat B."/>
            <person name="Kuo A."/>
            <person name="Liang C."/>
            <person name="Lipzen A."/>
            <person name="Lutzoni F."/>
            <person name="Magnuson J."/>
            <person name="Mondo S."/>
            <person name="Nolan M."/>
            <person name="Ohm R."/>
            <person name="Pangilinan J."/>
            <person name="Park H.-J."/>
            <person name="Ramirez L."/>
            <person name="Alfaro M."/>
            <person name="Sun H."/>
            <person name="Tritt A."/>
            <person name="Yoshinaga Y."/>
            <person name="Zwiers L.-H."/>
            <person name="Turgeon B."/>
            <person name="Goodwin S."/>
            <person name="Spatafora J."/>
            <person name="Crous P."/>
            <person name="Grigoriev I."/>
        </authorList>
    </citation>
    <scope>NUCLEOTIDE SEQUENCE</scope>
    <source>
        <strain evidence="1">CBS 113979</strain>
    </source>
</reference>
<dbReference type="EMBL" id="ML977137">
    <property type="protein sequence ID" value="KAF1992348.1"/>
    <property type="molecule type" value="Genomic_DNA"/>
</dbReference>
<dbReference type="InterPro" id="IPR029063">
    <property type="entry name" value="SAM-dependent_MTases_sf"/>
</dbReference>
<gene>
    <name evidence="1" type="ORF">K402DRAFT_294806</name>
</gene>
<accession>A0A6G1HHD0</accession>
<dbReference type="PANTHER" id="PTHR39290">
    <property type="entry name" value="C3H1-TYPE DOMAIN-CONTAINING PROTEIN-RELATED"/>
    <property type="match status" value="1"/>
</dbReference>
<evidence type="ECO:0000313" key="1">
    <source>
        <dbReference type="EMBL" id="KAF1992348.1"/>
    </source>
</evidence>
<dbReference type="SUPFAM" id="SSF53335">
    <property type="entry name" value="S-adenosyl-L-methionine-dependent methyltransferases"/>
    <property type="match status" value="1"/>
</dbReference>
<dbReference type="PANTHER" id="PTHR39290:SF6">
    <property type="entry name" value="S-ADENOSYL-L-METHIONINE-DEPENDENT METHYLTRANSFERASES SUPERFAMILY PROTEIN"/>
    <property type="match status" value="1"/>
</dbReference>
<name>A0A6G1HHD0_9PEZI</name>
<dbReference type="OrthoDB" id="5411518at2759"/>
<evidence type="ECO:0000313" key="2">
    <source>
        <dbReference type="Proteomes" id="UP000800041"/>
    </source>
</evidence>
<keyword evidence="2" id="KW-1185">Reference proteome</keyword>
<sequence length="349" mass="37996">LPQKDDFSSAIKRSFNLPENDAYVYHATASVILAQVQNAVDHKSANGMHAWYLDEEGKALPPPPPADIAAYTSIFASTTSTTKVLSAYASNAKKGSIRSTVAANLTSKLLPPSAETKLTLPAKQKAAVKSPYFDIWTWSCQNLEWTGPTEETAKTRISHHILPILYLHFGCVCPSYDALSLISQLSKSKQRGGKADIERPVVEIGSGNGYWAYMLRRLGVKVHAVDNGASAWRTMWIGDTIITDGVKFLSAPPTPLIAAGEDLGKGAKNGLLLLVYPQVGGYFTGKVLRTYQGDVVLVAGTQNANGFTGFADEPIDEWMGREKKDFGMVCRIPLPSFAGKDEAFYIFMR</sequence>
<dbReference type="Proteomes" id="UP000800041">
    <property type="component" value="Unassembled WGS sequence"/>
</dbReference>
<proteinExistence type="predicted"/>
<dbReference type="AlphaFoldDB" id="A0A6G1HHD0"/>